<dbReference type="Proteomes" id="UP000182800">
    <property type="component" value="Unassembled WGS sequence"/>
</dbReference>
<keyword evidence="7 8" id="KW-0472">Membrane</keyword>
<dbReference type="RefSeq" id="WP_074443304.1">
    <property type="nucleotide sequence ID" value="NZ_FMBM01000001.1"/>
</dbReference>
<evidence type="ECO:0000313" key="10">
    <source>
        <dbReference type="EMBL" id="SCC78402.1"/>
    </source>
</evidence>
<evidence type="ECO:0000313" key="12">
    <source>
        <dbReference type="Proteomes" id="UP000182800"/>
    </source>
</evidence>
<comment type="subcellular location">
    <subcellularLocation>
        <location evidence="1 8">Cell membrane</location>
        <topology evidence="1 8">Multi-pass membrane protein</topology>
    </subcellularLocation>
</comment>
<dbReference type="Pfam" id="PF01925">
    <property type="entry name" value="TauE"/>
    <property type="match status" value="1"/>
</dbReference>
<comment type="similarity">
    <text evidence="2 8">Belongs to the 4-toluene sulfonate uptake permease (TSUP) (TC 2.A.102) family.</text>
</comment>
<keyword evidence="12" id="KW-1185">Reference proteome</keyword>
<protein>
    <recommendedName>
        <fullName evidence="8">Probable membrane transporter protein</fullName>
    </recommendedName>
</protein>
<dbReference type="InterPro" id="IPR002781">
    <property type="entry name" value="TM_pro_TauE-like"/>
</dbReference>
<dbReference type="PANTHER" id="PTHR30269">
    <property type="entry name" value="TRANSMEMBRANE PROTEIN YFCA"/>
    <property type="match status" value="1"/>
</dbReference>
<dbReference type="PANTHER" id="PTHR30269:SF0">
    <property type="entry name" value="MEMBRANE TRANSPORTER PROTEIN YFCA-RELATED"/>
    <property type="match status" value="1"/>
</dbReference>
<dbReference type="InterPro" id="IPR052017">
    <property type="entry name" value="TSUP"/>
</dbReference>
<dbReference type="EMBL" id="FMBM01000001">
    <property type="protein sequence ID" value="SCC78402.1"/>
    <property type="molecule type" value="Genomic_DNA"/>
</dbReference>
<dbReference type="PATRIC" id="fig|1653334.4.peg.586"/>
<reference evidence="10 12" key="2">
    <citation type="submission" date="2016-08" db="EMBL/GenBank/DDBJ databases">
        <authorList>
            <person name="Varghese N."/>
            <person name="Submissions Spin"/>
        </authorList>
    </citation>
    <scope>NUCLEOTIDE SEQUENCE [LARGE SCALE GENOMIC DNA]</scope>
    <source>
        <strain evidence="10 12">HL-109</strain>
    </source>
</reference>
<dbReference type="OrthoDB" id="554695at2"/>
<evidence type="ECO:0000256" key="6">
    <source>
        <dbReference type="ARBA" id="ARBA00022989"/>
    </source>
</evidence>
<feature type="transmembrane region" description="Helical" evidence="8">
    <location>
        <begin position="231"/>
        <end position="248"/>
    </location>
</feature>
<dbReference type="Proteomes" id="UP000050497">
    <property type="component" value="Unassembled WGS sequence"/>
</dbReference>
<evidence type="ECO:0000256" key="3">
    <source>
        <dbReference type="ARBA" id="ARBA00022448"/>
    </source>
</evidence>
<keyword evidence="6 8" id="KW-1133">Transmembrane helix</keyword>
<evidence type="ECO:0000313" key="9">
    <source>
        <dbReference type="EMBL" id="KPQ09626.1"/>
    </source>
</evidence>
<dbReference type="AlphaFoldDB" id="A0A0N8KDV9"/>
<keyword evidence="4 8" id="KW-1003">Cell membrane</keyword>
<evidence type="ECO:0000256" key="4">
    <source>
        <dbReference type="ARBA" id="ARBA00022475"/>
    </source>
</evidence>
<keyword evidence="5 8" id="KW-0812">Transmembrane</keyword>
<evidence type="ECO:0000313" key="11">
    <source>
        <dbReference type="Proteomes" id="UP000050497"/>
    </source>
</evidence>
<feature type="transmembrane region" description="Helical" evidence="8">
    <location>
        <begin position="78"/>
        <end position="96"/>
    </location>
</feature>
<accession>A0A0N8KDV9</accession>
<dbReference type="EMBL" id="LJSX01000024">
    <property type="protein sequence ID" value="KPQ09626.1"/>
    <property type="molecule type" value="Genomic_DNA"/>
</dbReference>
<gene>
    <name evidence="10" type="ORF">GA0071312_0264</name>
    <name evidence="9" type="ORF">HLUCCO17_13915</name>
</gene>
<evidence type="ECO:0000256" key="5">
    <source>
        <dbReference type="ARBA" id="ARBA00022692"/>
    </source>
</evidence>
<organism evidence="9 11">
    <name type="scientific">Saliniramus fredricksonii</name>
    <dbReference type="NCBI Taxonomy" id="1653334"/>
    <lineage>
        <taxon>Bacteria</taxon>
        <taxon>Pseudomonadati</taxon>
        <taxon>Pseudomonadota</taxon>
        <taxon>Alphaproteobacteria</taxon>
        <taxon>Hyphomicrobiales</taxon>
        <taxon>Salinarimonadaceae</taxon>
        <taxon>Saliniramus</taxon>
    </lineage>
</organism>
<reference evidence="9 11" key="1">
    <citation type="submission" date="2015-09" db="EMBL/GenBank/DDBJ databases">
        <title>Identification and resolution of microdiversity through metagenomic sequencing of parallel consortia.</title>
        <authorList>
            <person name="Nelson W.C."/>
            <person name="Romine M.F."/>
            <person name="Lindemann S.R."/>
        </authorList>
    </citation>
    <scope>NUCLEOTIDE SEQUENCE [LARGE SCALE GENOMIC DNA]</scope>
    <source>
        <strain evidence="9">HL-109</strain>
    </source>
</reference>
<feature type="transmembrane region" description="Helical" evidence="8">
    <location>
        <begin position="132"/>
        <end position="152"/>
    </location>
</feature>
<evidence type="ECO:0000256" key="7">
    <source>
        <dbReference type="ARBA" id="ARBA00023136"/>
    </source>
</evidence>
<evidence type="ECO:0000256" key="2">
    <source>
        <dbReference type="ARBA" id="ARBA00009142"/>
    </source>
</evidence>
<feature type="transmembrane region" description="Helical" evidence="8">
    <location>
        <begin position="102"/>
        <end position="120"/>
    </location>
</feature>
<evidence type="ECO:0000256" key="1">
    <source>
        <dbReference type="ARBA" id="ARBA00004651"/>
    </source>
</evidence>
<feature type="transmembrane region" description="Helical" evidence="8">
    <location>
        <begin position="158"/>
        <end position="177"/>
    </location>
</feature>
<dbReference type="GO" id="GO:0005886">
    <property type="term" value="C:plasma membrane"/>
    <property type="evidence" value="ECO:0007669"/>
    <property type="project" value="UniProtKB-SubCell"/>
</dbReference>
<evidence type="ECO:0000256" key="8">
    <source>
        <dbReference type="RuleBase" id="RU363041"/>
    </source>
</evidence>
<keyword evidence="3" id="KW-0813">Transport</keyword>
<sequence length="262" mass="27525">MTEIAPDLILFLFAAAFLAGFIDSIAGGGGLIAIPALLLAGLPPLETLGTAKLQALFGSGSAAYAYRRKGYVEFKSVFPMSCLSFVGAVFGALLAIVLPVEFLEGGLTLLLVVIAVYFAVKPDAGAIDRQRRLSFTVFGATFIPAIAFYDGLFGPGAGSFYMLAFVSLAGFNMLKATAHTKVVNFASNVGGLLVFLVSGAILWKVGFIMGVGQICGSLLGSRLAIKRGAKIIRPLLVVTCIAMALNLLRNQDSPVYRWLGMG</sequence>
<name>A0A0N8KDV9_9HYPH</name>
<feature type="transmembrane region" description="Helical" evidence="8">
    <location>
        <begin position="189"/>
        <end position="211"/>
    </location>
</feature>
<proteinExistence type="inferred from homology"/>
<comment type="caution">
    <text evidence="9">The sequence shown here is derived from an EMBL/GenBank/DDBJ whole genome shotgun (WGS) entry which is preliminary data.</text>
</comment>